<keyword evidence="2" id="KW-0732">Signal</keyword>
<gene>
    <name evidence="3" type="ORF">SAMN05421748_12098</name>
</gene>
<dbReference type="RefSeq" id="WP_097325654.1">
    <property type="nucleotide sequence ID" value="NZ_OBDY01000020.1"/>
</dbReference>
<dbReference type="OrthoDB" id="9758793at2"/>
<organism evidence="3 4">
    <name type="scientific">Paractinoplanes atraurantiacus</name>
    <dbReference type="NCBI Taxonomy" id="1036182"/>
    <lineage>
        <taxon>Bacteria</taxon>
        <taxon>Bacillati</taxon>
        <taxon>Actinomycetota</taxon>
        <taxon>Actinomycetes</taxon>
        <taxon>Micromonosporales</taxon>
        <taxon>Micromonosporaceae</taxon>
        <taxon>Paractinoplanes</taxon>
    </lineage>
</organism>
<dbReference type="InterPro" id="IPR011042">
    <property type="entry name" value="6-blade_b-propeller_TolB-like"/>
</dbReference>
<proteinExistence type="inferred from homology"/>
<protein>
    <submittedName>
        <fullName evidence="3">TolB protein</fullName>
    </submittedName>
</protein>
<dbReference type="SUPFAM" id="SSF69304">
    <property type="entry name" value="Tricorn protease N-terminal domain"/>
    <property type="match status" value="1"/>
</dbReference>
<name>A0A285JGS4_9ACTN</name>
<dbReference type="Pfam" id="PF07676">
    <property type="entry name" value="PD40"/>
    <property type="match status" value="2"/>
</dbReference>
<dbReference type="Proteomes" id="UP000219612">
    <property type="component" value="Unassembled WGS sequence"/>
</dbReference>
<evidence type="ECO:0000313" key="3">
    <source>
        <dbReference type="EMBL" id="SNY59273.1"/>
    </source>
</evidence>
<evidence type="ECO:0000256" key="2">
    <source>
        <dbReference type="SAM" id="SignalP"/>
    </source>
</evidence>
<comment type="similarity">
    <text evidence="1">Belongs to the TolB family.</text>
</comment>
<accession>A0A285JGS4</accession>
<feature type="signal peptide" evidence="2">
    <location>
        <begin position="1"/>
        <end position="22"/>
    </location>
</feature>
<dbReference type="Gene3D" id="2.120.10.30">
    <property type="entry name" value="TolB, C-terminal domain"/>
    <property type="match status" value="2"/>
</dbReference>
<dbReference type="EMBL" id="OBDY01000020">
    <property type="protein sequence ID" value="SNY59273.1"/>
    <property type="molecule type" value="Genomic_DNA"/>
</dbReference>
<evidence type="ECO:0000256" key="1">
    <source>
        <dbReference type="ARBA" id="ARBA00009820"/>
    </source>
</evidence>
<reference evidence="3 4" key="1">
    <citation type="submission" date="2017-09" db="EMBL/GenBank/DDBJ databases">
        <authorList>
            <person name="Ehlers B."/>
            <person name="Leendertz F.H."/>
        </authorList>
    </citation>
    <scope>NUCLEOTIDE SEQUENCE [LARGE SCALE GENOMIC DNA]</scope>
    <source>
        <strain evidence="3 4">CGMCC 4.6857</strain>
    </source>
</reference>
<dbReference type="PANTHER" id="PTHR36842:SF1">
    <property type="entry name" value="PROTEIN TOLB"/>
    <property type="match status" value="1"/>
</dbReference>
<feature type="chain" id="PRO_5039180113" evidence="2">
    <location>
        <begin position="23"/>
        <end position="290"/>
    </location>
</feature>
<keyword evidence="4" id="KW-1185">Reference proteome</keyword>
<sequence length="290" mass="30928">MRRLRVLLATGTVAILVGGLPAAGAEAASDRPGGRILTLAVANEHGTGELRSVRPDGTGVHAYGRVLIWFASPDYSPDGGRIAYVDGFDIRTMAADGTDDRWLVGAPCGPSSPRWSPDARWIAFESCSDIYQVSTKGYEDGFVNATHNDLNDLQPAWNPSGSRFATATLPGVHVYRAAGSEPRQVSDLPGAVRLDWNPNGRTIAIAAEGDLWLLDLLTGAQRRLTNTPGVIEAHPVWSPDGRWLAFARGPDDPDDPGAALAPKVWLMTATGTRSHSTGVPGIPSSWRFTP</sequence>
<evidence type="ECO:0000313" key="4">
    <source>
        <dbReference type="Proteomes" id="UP000219612"/>
    </source>
</evidence>
<dbReference type="InterPro" id="IPR011659">
    <property type="entry name" value="WD40"/>
</dbReference>
<dbReference type="PANTHER" id="PTHR36842">
    <property type="entry name" value="PROTEIN TOLB HOMOLOG"/>
    <property type="match status" value="1"/>
</dbReference>
<dbReference type="AlphaFoldDB" id="A0A285JGS4"/>